<dbReference type="InterPro" id="IPR040446">
    <property type="entry name" value="RRP7"/>
</dbReference>
<dbReference type="GO" id="GO:0032545">
    <property type="term" value="C:CURI complex"/>
    <property type="evidence" value="ECO:0007669"/>
    <property type="project" value="TreeGrafter"/>
</dbReference>
<organism evidence="5 6">
    <name type="scientific">Tulasnella calospora MUT 4182</name>
    <dbReference type="NCBI Taxonomy" id="1051891"/>
    <lineage>
        <taxon>Eukaryota</taxon>
        <taxon>Fungi</taxon>
        <taxon>Dikarya</taxon>
        <taxon>Basidiomycota</taxon>
        <taxon>Agaricomycotina</taxon>
        <taxon>Agaricomycetes</taxon>
        <taxon>Cantharellales</taxon>
        <taxon>Tulasnellaceae</taxon>
        <taxon>Tulasnella</taxon>
    </lineage>
</organism>
<feature type="region of interest" description="Disordered" evidence="3">
    <location>
        <begin position="83"/>
        <end position="140"/>
    </location>
</feature>
<keyword evidence="2" id="KW-0694">RNA-binding</keyword>
<dbReference type="PANTHER" id="PTHR13191">
    <property type="entry name" value="RIBOSOMAL RNA PROCESSING PROTEIN 7-RELATED"/>
    <property type="match status" value="1"/>
</dbReference>
<dbReference type="PROSITE" id="PS50102">
    <property type="entry name" value="RRM"/>
    <property type="match status" value="1"/>
</dbReference>
<dbReference type="EMBL" id="KN822966">
    <property type="protein sequence ID" value="KIO31106.1"/>
    <property type="molecule type" value="Genomic_DNA"/>
</dbReference>
<dbReference type="OrthoDB" id="5390at2759"/>
<evidence type="ECO:0000313" key="5">
    <source>
        <dbReference type="EMBL" id="KIO31106.1"/>
    </source>
</evidence>
<accession>A0A0C3QR37</accession>
<feature type="domain" description="RRM" evidence="4">
    <location>
        <begin position="52"/>
        <end position="134"/>
    </location>
</feature>
<reference evidence="6" key="2">
    <citation type="submission" date="2015-01" db="EMBL/GenBank/DDBJ databases">
        <title>Evolutionary Origins and Diversification of the Mycorrhizal Mutualists.</title>
        <authorList>
            <consortium name="DOE Joint Genome Institute"/>
            <consortium name="Mycorrhizal Genomics Consortium"/>
            <person name="Kohler A."/>
            <person name="Kuo A."/>
            <person name="Nagy L.G."/>
            <person name="Floudas D."/>
            <person name="Copeland A."/>
            <person name="Barry K.W."/>
            <person name="Cichocki N."/>
            <person name="Veneault-Fourrey C."/>
            <person name="LaButti K."/>
            <person name="Lindquist E.A."/>
            <person name="Lipzen A."/>
            <person name="Lundell T."/>
            <person name="Morin E."/>
            <person name="Murat C."/>
            <person name="Riley R."/>
            <person name="Ohm R."/>
            <person name="Sun H."/>
            <person name="Tunlid A."/>
            <person name="Henrissat B."/>
            <person name="Grigoriev I.V."/>
            <person name="Hibbett D.S."/>
            <person name="Martin F."/>
        </authorList>
    </citation>
    <scope>NUCLEOTIDE SEQUENCE [LARGE SCALE GENOMIC DNA]</scope>
    <source>
        <strain evidence="6">MUT 4182</strain>
    </source>
</reference>
<dbReference type="GO" id="GO:0006364">
    <property type="term" value="P:rRNA processing"/>
    <property type="evidence" value="ECO:0007669"/>
    <property type="project" value="TreeGrafter"/>
</dbReference>
<dbReference type="GO" id="GO:0034456">
    <property type="term" value="C:UTP-C complex"/>
    <property type="evidence" value="ECO:0007669"/>
    <property type="project" value="TreeGrafter"/>
</dbReference>
<gene>
    <name evidence="5" type="ORF">M407DRAFT_221647</name>
</gene>
<dbReference type="STRING" id="1051891.A0A0C3QR37"/>
<feature type="compositionally biased region" description="Basic residues" evidence="3">
    <location>
        <begin position="123"/>
        <end position="134"/>
    </location>
</feature>
<dbReference type="InterPro" id="IPR012677">
    <property type="entry name" value="Nucleotide-bd_a/b_plait_sf"/>
</dbReference>
<protein>
    <recommendedName>
        <fullName evidence="4">RRM domain-containing protein</fullName>
    </recommendedName>
</protein>
<dbReference type="Gene3D" id="6.10.250.1770">
    <property type="match status" value="1"/>
</dbReference>
<evidence type="ECO:0000256" key="3">
    <source>
        <dbReference type="SAM" id="MobiDB-lite"/>
    </source>
</evidence>
<evidence type="ECO:0000256" key="1">
    <source>
        <dbReference type="ARBA" id="ARBA00006110"/>
    </source>
</evidence>
<dbReference type="PANTHER" id="PTHR13191:SF0">
    <property type="entry name" value="RIBOSOMAL RNA-PROCESSING PROTEIN 7 HOMOLOG A-RELATED"/>
    <property type="match status" value="1"/>
</dbReference>
<dbReference type="InterPro" id="IPR024326">
    <property type="entry name" value="RRP7_C"/>
</dbReference>
<evidence type="ECO:0000259" key="4">
    <source>
        <dbReference type="PROSITE" id="PS50102"/>
    </source>
</evidence>
<dbReference type="HOGENOM" id="CLU_036234_2_0_1"/>
<name>A0A0C3QR37_9AGAM</name>
<dbReference type="SUPFAM" id="SSF54928">
    <property type="entry name" value="RNA-binding domain, RBD"/>
    <property type="match status" value="1"/>
</dbReference>
<keyword evidence="6" id="KW-1185">Reference proteome</keyword>
<dbReference type="InterPro" id="IPR040447">
    <property type="entry name" value="RRM_Rrp7"/>
</dbReference>
<dbReference type="Proteomes" id="UP000054248">
    <property type="component" value="Unassembled WGS sequence"/>
</dbReference>
<evidence type="ECO:0000256" key="2">
    <source>
        <dbReference type="PROSITE-ProRule" id="PRU00176"/>
    </source>
</evidence>
<dbReference type="Gene3D" id="3.30.70.330">
    <property type="match status" value="1"/>
</dbReference>
<feature type="compositionally biased region" description="Acidic residues" evidence="3">
    <location>
        <begin position="97"/>
        <end position="119"/>
    </location>
</feature>
<dbReference type="GO" id="GO:0000028">
    <property type="term" value="P:ribosomal small subunit assembly"/>
    <property type="evidence" value="ECO:0007669"/>
    <property type="project" value="TreeGrafter"/>
</dbReference>
<dbReference type="Pfam" id="PF17799">
    <property type="entry name" value="RRM_Rrp7"/>
    <property type="match status" value="1"/>
</dbReference>
<dbReference type="GO" id="GO:0003723">
    <property type="term" value="F:RNA binding"/>
    <property type="evidence" value="ECO:0007669"/>
    <property type="project" value="UniProtKB-UniRule"/>
</dbReference>
<dbReference type="AlphaFoldDB" id="A0A0C3QR37"/>
<dbReference type="InterPro" id="IPR000504">
    <property type="entry name" value="RRM_dom"/>
</dbReference>
<dbReference type="InterPro" id="IPR035979">
    <property type="entry name" value="RBD_domain_sf"/>
</dbReference>
<sequence>MGKQSTSAKGLQINGFNVIRVTYPPATTHYIYVRKHETSQNTPSTLALPQDRALFVVNLPPDATAREVSQLFGPFGEVEEVRFSHATDSKIEGSSSPEEDEEMADEFAEDSDSDSDMEVDGPKKKRRKLSKKQPPKIVPLPTSDVRILRTTGHTAHVVFQSPNALQAALKPVENPLKWPKSRNPPLGLAHYISKYDSLRPTLDAVKQHADSSLQAYEFIRERRERAKMGIDEDGEDEEKKQKAGPIVDEDGFTLVTRGGPKRGPKVVTKDFAAAIQHGEENEAAERLKKHQEKIHHKDFYRFQVREKKRSAFMDQRRKFEQDKEAIERLKAKRKFKPY</sequence>
<evidence type="ECO:0000313" key="6">
    <source>
        <dbReference type="Proteomes" id="UP000054248"/>
    </source>
</evidence>
<dbReference type="Pfam" id="PF12923">
    <property type="entry name" value="RRP7"/>
    <property type="match status" value="1"/>
</dbReference>
<proteinExistence type="inferred from homology"/>
<reference evidence="5 6" key="1">
    <citation type="submission" date="2014-04" db="EMBL/GenBank/DDBJ databases">
        <authorList>
            <consortium name="DOE Joint Genome Institute"/>
            <person name="Kuo A."/>
            <person name="Girlanda M."/>
            <person name="Perotto S."/>
            <person name="Kohler A."/>
            <person name="Nagy L.G."/>
            <person name="Floudas D."/>
            <person name="Copeland A."/>
            <person name="Barry K.W."/>
            <person name="Cichocki N."/>
            <person name="Veneault-Fourrey C."/>
            <person name="LaButti K."/>
            <person name="Lindquist E.A."/>
            <person name="Lipzen A."/>
            <person name="Lundell T."/>
            <person name="Morin E."/>
            <person name="Murat C."/>
            <person name="Sun H."/>
            <person name="Tunlid A."/>
            <person name="Henrissat B."/>
            <person name="Grigoriev I.V."/>
            <person name="Hibbett D.S."/>
            <person name="Martin F."/>
            <person name="Nordberg H.P."/>
            <person name="Cantor M.N."/>
            <person name="Hua S.X."/>
        </authorList>
    </citation>
    <scope>NUCLEOTIDE SEQUENCE [LARGE SCALE GENOMIC DNA]</scope>
    <source>
        <strain evidence="5 6">MUT 4182</strain>
    </source>
</reference>
<comment type="similarity">
    <text evidence="1">Belongs to the RRP7 family.</text>
</comment>